<dbReference type="STRING" id="1123402.SAMN02583745_01788"/>
<proteinExistence type="predicted"/>
<protein>
    <submittedName>
        <fullName evidence="2">Conjugal transfer pilus assembly protein TraL</fullName>
    </submittedName>
</protein>
<dbReference type="Pfam" id="PF07178">
    <property type="entry name" value="TraL"/>
    <property type="match status" value="1"/>
</dbReference>
<feature type="transmembrane region" description="Helical" evidence="1">
    <location>
        <begin position="27"/>
        <end position="51"/>
    </location>
</feature>
<dbReference type="EMBL" id="FOHV01000013">
    <property type="protein sequence ID" value="SET25106.1"/>
    <property type="molecule type" value="Genomic_DNA"/>
</dbReference>
<evidence type="ECO:0000313" key="3">
    <source>
        <dbReference type="Proteomes" id="UP000242642"/>
    </source>
</evidence>
<sequence length="93" mass="10690">MKPINIPQLIDEPPHFLLWSADEMAPIMIGLVIGIILNQALILTIVGLLITKIYRRYRNGKPDGYLLHLIYWIGLLPSRANTIPNPFTRRYLP</sequence>
<keyword evidence="3" id="KW-1185">Reference proteome</keyword>
<gene>
    <name evidence="2" type="ORF">SAMN02583745_01788</name>
</gene>
<keyword evidence="1" id="KW-0812">Transmembrane</keyword>
<evidence type="ECO:0000313" key="2">
    <source>
        <dbReference type="EMBL" id="SET25106.1"/>
    </source>
</evidence>
<keyword evidence="1" id="KW-1133">Transmembrane helix</keyword>
<organism evidence="2 3">
    <name type="scientific">Thorsellia anophelis DSM 18579</name>
    <dbReference type="NCBI Taxonomy" id="1123402"/>
    <lineage>
        <taxon>Bacteria</taxon>
        <taxon>Pseudomonadati</taxon>
        <taxon>Pseudomonadota</taxon>
        <taxon>Gammaproteobacteria</taxon>
        <taxon>Enterobacterales</taxon>
        <taxon>Thorselliaceae</taxon>
        <taxon>Thorsellia</taxon>
    </lineage>
</organism>
<name>A0A1I0CZ06_9GAMM</name>
<reference evidence="3" key="1">
    <citation type="submission" date="2016-10" db="EMBL/GenBank/DDBJ databases">
        <authorList>
            <person name="Varghese N."/>
            <person name="Submissions S."/>
        </authorList>
    </citation>
    <scope>NUCLEOTIDE SEQUENCE [LARGE SCALE GENOMIC DNA]</scope>
    <source>
        <strain evidence="3">DSM 18579</strain>
    </source>
</reference>
<keyword evidence="1" id="KW-0472">Membrane</keyword>
<dbReference type="OrthoDB" id="9813422at2"/>
<dbReference type="AlphaFoldDB" id="A0A1I0CZ06"/>
<dbReference type="GO" id="GO:0019867">
    <property type="term" value="C:outer membrane"/>
    <property type="evidence" value="ECO:0007669"/>
    <property type="project" value="InterPro"/>
</dbReference>
<dbReference type="RefSeq" id="WP_093319912.1">
    <property type="nucleotide sequence ID" value="NZ_FOHV01000013.1"/>
</dbReference>
<dbReference type="InterPro" id="IPR009838">
    <property type="entry name" value="T4SS_TraL"/>
</dbReference>
<evidence type="ECO:0000256" key="1">
    <source>
        <dbReference type="SAM" id="Phobius"/>
    </source>
</evidence>
<accession>A0A1I0CZ06</accession>
<dbReference type="NCBIfam" id="TIGR02762">
    <property type="entry name" value="TraL_TIGR"/>
    <property type="match status" value="1"/>
</dbReference>
<dbReference type="Proteomes" id="UP000242642">
    <property type="component" value="Unassembled WGS sequence"/>
</dbReference>